<protein>
    <recommendedName>
        <fullName evidence="4">Large ribosomal subunit protein eL21</fullName>
    </recommendedName>
    <alternativeName>
        <fullName evidence="5">50S ribosomal protein L21e</fullName>
    </alternativeName>
</protein>
<evidence type="ECO:0000256" key="2">
    <source>
        <dbReference type="ARBA" id="ARBA00022980"/>
    </source>
</evidence>
<dbReference type="PROSITE" id="PS01171">
    <property type="entry name" value="RIBOSOMAL_L21E"/>
    <property type="match status" value="1"/>
</dbReference>
<reference evidence="6" key="1">
    <citation type="submission" date="2019-08" db="EMBL/GenBank/DDBJ databases">
        <authorList>
            <person name="Kucharzyk K."/>
            <person name="Murdoch R.W."/>
            <person name="Higgins S."/>
            <person name="Loffler F."/>
        </authorList>
    </citation>
    <scope>NUCLEOTIDE SEQUENCE</scope>
</reference>
<evidence type="ECO:0000256" key="1">
    <source>
        <dbReference type="ARBA" id="ARBA00008427"/>
    </source>
</evidence>
<dbReference type="GO" id="GO:0003735">
    <property type="term" value="F:structural constituent of ribosome"/>
    <property type="evidence" value="ECO:0007669"/>
    <property type="project" value="InterPro"/>
</dbReference>
<dbReference type="InterPro" id="IPR001147">
    <property type="entry name" value="Ribosomal_eL21"/>
</dbReference>
<proteinExistence type="inferred from homology"/>
<keyword evidence="2" id="KW-0689">Ribosomal protein</keyword>
<dbReference type="InterPro" id="IPR022856">
    <property type="entry name" value="Ribosomal_eL21_arc"/>
</dbReference>
<dbReference type="EMBL" id="VSSQ01000060">
    <property type="protein sequence ID" value="MPL71544.1"/>
    <property type="molecule type" value="Genomic_DNA"/>
</dbReference>
<accession>A0A644TX26</accession>
<dbReference type="NCBIfam" id="NF003303">
    <property type="entry name" value="PRK04306.1"/>
    <property type="match status" value="1"/>
</dbReference>
<dbReference type="Pfam" id="PF01157">
    <property type="entry name" value="Ribosomal_L21e"/>
    <property type="match status" value="1"/>
</dbReference>
<dbReference type="SMR" id="A0A644TX26"/>
<dbReference type="PANTHER" id="PTHR20981">
    <property type="entry name" value="60S RIBOSOMAL PROTEIN L21"/>
    <property type="match status" value="1"/>
</dbReference>
<name>A0A644TX26_9ZZZZ</name>
<dbReference type="Gene3D" id="2.30.30.70">
    <property type="entry name" value="Ribosomal protein L21"/>
    <property type="match status" value="1"/>
</dbReference>
<evidence type="ECO:0000313" key="6">
    <source>
        <dbReference type="EMBL" id="MPL71544.1"/>
    </source>
</evidence>
<dbReference type="GO" id="GO:0005840">
    <property type="term" value="C:ribosome"/>
    <property type="evidence" value="ECO:0007669"/>
    <property type="project" value="UniProtKB-KW"/>
</dbReference>
<comment type="similarity">
    <text evidence="1">Belongs to the eukaryotic ribosomal protein eL21 family.</text>
</comment>
<dbReference type="InterPro" id="IPR036948">
    <property type="entry name" value="Ribosomal_eL21_sf"/>
</dbReference>
<evidence type="ECO:0000256" key="3">
    <source>
        <dbReference type="ARBA" id="ARBA00023274"/>
    </source>
</evidence>
<evidence type="ECO:0000256" key="4">
    <source>
        <dbReference type="ARBA" id="ARBA00035219"/>
    </source>
</evidence>
<dbReference type="InterPro" id="IPR008991">
    <property type="entry name" value="Translation_prot_SH3-like_sf"/>
</dbReference>
<evidence type="ECO:0000256" key="5">
    <source>
        <dbReference type="ARBA" id="ARBA00035508"/>
    </source>
</evidence>
<dbReference type="HAMAP" id="MF_00369">
    <property type="entry name" value="Ribosomal_eL21"/>
    <property type="match status" value="1"/>
</dbReference>
<dbReference type="SUPFAM" id="SSF50104">
    <property type="entry name" value="Translation proteins SH3-like domain"/>
    <property type="match status" value="1"/>
</dbReference>
<dbReference type="InterPro" id="IPR018259">
    <property type="entry name" value="Ribosomal_eL21_CS"/>
</dbReference>
<keyword evidence="3" id="KW-0687">Ribonucleoprotein</keyword>
<organism evidence="6">
    <name type="scientific">bioreactor metagenome</name>
    <dbReference type="NCBI Taxonomy" id="1076179"/>
    <lineage>
        <taxon>unclassified sequences</taxon>
        <taxon>metagenomes</taxon>
        <taxon>ecological metagenomes</taxon>
    </lineage>
</organism>
<dbReference type="AlphaFoldDB" id="A0A644TX26"/>
<sequence>MAKHNGIKKRTRYKLQKTLRTRGMPNVTKVIQNFDEGQKVHLVLDSSVQKGQPHPRFHGKTGTIVGKRGRAWLLEIKDGNATKTVIARPQHLTAQKYN</sequence>
<gene>
    <name evidence="6" type="ORF">SDC9_17321</name>
</gene>
<comment type="caution">
    <text evidence="6">The sequence shown here is derived from an EMBL/GenBank/DDBJ whole genome shotgun (WGS) entry which is preliminary data.</text>
</comment>
<dbReference type="GO" id="GO:0006412">
    <property type="term" value="P:translation"/>
    <property type="evidence" value="ECO:0007669"/>
    <property type="project" value="InterPro"/>
</dbReference>
<dbReference type="FunFam" id="2.30.30.70:FF:000001">
    <property type="entry name" value="60S ribosomal protein L21"/>
    <property type="match status" value="1"/>
</dbReference>
<dbReference type="GO" id="GO:1990904">
    <property type="term" value="C:ribonucleoprotein complex"/>
    <property type="evidence" value="ECO:0007669"/>
    <property type="project" value="UniProtKB-KW"/>
</dbReference>